<name>A0A8J6EVI0_ELECQ</name>
<evidence type="ECO:0000256" key="2">
    <source>
        <dbReference type="ARBA" id="ARBA00006661"/>
    </source>
</evidence>
<dbReference type="Pfam" id="PF00651">
    <property type="entry name" value="BTB"/>
    <property type="match status" value="1"/>
</dbReference>
<feature type="region of interest" description="Disordered" evidence="17">
    <location>
        <begin position="1242"/>
        <end position="1274"/>
    </location>
</feature>
<dbReference type="CDD" id="cd22999">
    <property type="entry name" value="SAP_SLX4"/>
    <property type="match status" value="1"/>
</dbReference>
<dbReference type="PANTHER" id="PTHR21541:SF3">
    <property type="entry name" value="STRUCTURE-SPECIFIC ENDONUCLEASE SUBUNIT SLX4"/>
    <property type="match status" value="1"/>
</dbReference>
<comment type="caution">
    <text evidence="19">The sequence shown here is derived from an EMBL/GenBank/DDBJ whole genome shotgun (WGS) entry which is preliminary data.</text>
</comment>
<evidence type="ECO:0000313" key="20">
    <source>
        <dbReference type="Proteomes" id="UP000770717"/>
    </source>
</evidence>
<dbReference type="SMART" id="SM00225">
    <property type="entry name" value="BTB"/>
    <property type="match status" value="1"/>
</dbReference>
<feature type="domain" description="BTB" evidence="18">
    <location>
        <begin position="566"/>
        <end position="640"/>
    </location>
</feature>
<feature type="compositionally biased region" description="Polar residues" evidence="17">
    <location>
        <begin position="813"/>
        <end position="822"/>
    </location>
</feature>
<feature type="compositionally biased region" description="Basic residues" evidence="17">
    <location>
        <begin position="41"/>
        <end position="54"/>
    </location>
</feature>
<evidence type="ECO:0000256" key="4">
    <source>
        <dbReference type="ARBA" id="ARBA00022553"/>
    </source>
</evidence>
<dbReference type="GO" id="GO:0032206">
    <property type="term" value="P:positive regulation of telomere maintenance"/>
    <property type="evidence" value="ECO:0007669"/>
    <property type="project" value="UniProtKB-ARBA"/>
</dbReference>
<dbReference type="FunFam" id="3.30.710.10:FF:000116">
    <property type="entry name" value="SLX4 structure-specific endonuclease subunit"/>
    <property type="match status" value="1"/>
</dbReference>
<keyword evidence="6" id="KW-0677">Repeat</keyword>
<feature type="compositionally biased region" description="Polar residues" evidence="17">
    <location>
        <begin position="1415"/>
        <end position="1426"/>
    </location>
</feature>
<feature type="compositionally biased region" description="Low complexity" evidence="17">
    <location>
        <begin position="858"/>
        <end position="876"/>
    </location>
</feature>
<feature type="compositionally biased region" description="Basic and acidic residues" evidence="17">
    <location>
        <begin position="466"/>
        <end position="480"/>
    </location>
</feature>
<keyword evidence="11" id="KW-0233">DNA recombination</keyword>
<comment type="similarity">
    <text evidence="2">Belongs to the SLX4 family.</text>
</comment>
<dbReference type="Proteomes" id="UP000770717">
    <property type="component" value="Unassembled WGS sequence"/>
</dbReference>
<dbReference type="Gene3D" id="3.30.710.10">
    <property type="entry name" value="Potassium Channel Kv1.1, Chain A"/>
    <property type="match status" value="1"/>
</dbReference>
<evidence type="ECO:0000256" key="10">
    <source>
        <dbReference type="ARBA" id="ARBA00022843"/>
    </source>
</evidence>
<dbReference type="InterPro" id="IPR011333">
    <property type="entry name" value="SKP1/BTB/POZ_sf"/>
</dbReference>
<sequence>MVESDDEFAELCSKLLKRVKKNSNNPLESQNAPKPSTAARGKLKRTKPSGAKKQKKDEGSREEEVDVTTGPAKPEVHTEEKRLAVQSHLPNGLPQNASGRLNCQEGDTGPPNQMSVKDLVLERMQQFKRAAPSRMKLESTETNEVHVVSSKECQSVQSDGDLALALQMDVKEKPASLEDEGLFFCQLCQKDLTAMSSTLREQHVNRCLDQIEGIGGNSVIPAVPSCPLCGKPFSTEKSRASHLKRCAVKLDVPAQTLLQAVQRQAAEAASEAPSRVVNGKRKGGTKQKEPSKKRKVAQTGAEVEDLLVAMALSRSMQEEKNAQNTAAGPPPPEMPSREKKSRRKQKDKPTPLLLAQAPEETAGKLQKRLSMLLTEEAVENNVMMLPPSLFWIMEEEDRKIWKLRGGKRCVFWDISNMMETRNTLSYYTAELSPSITPWKSPLKKLHNSQTHVNTTISYPGKPKSQTADDKDPVSCEEKNPLSDSQKALLDLAELAGDGMTLTQWNSGAGIFNERTGRESPVSITSSGFIPAQEEKVSNDGGAPNNMTPLLVLSADFMEMVNNPHLSDAQLQTDCGEVLSAHMFVLYARCPLLVEAIHSEGFWVDESGMGRARRLLLNDVSAEAALCFLRFVYSATTDIPDHCLPHVCELARRFGVKSLIDTCELLVSGTHNAEGERSTEEEGDDGGERAETFQELLKSMWMDEGQDVFEDLQADGESEEKLVDGGVGEGELAEIYEFALTQRKILAEQDSKDGDESNAKFGYGEESEDRSPKFRNQNFEEEEEMDFITTTPLKVSPNPKDQDCSPRKSPAFLPSNSPEYSVTSAQLKMQPSSSSSLAPAQSPSKLSVPGASPTKVITSHNSSSSESPIPVISLLSPNRDEDPEAPHTPPPIDDSYDRMFSQTCGIYEETSDRPSSSTEQDKSLLSSFKTSHSCTPTQNSKDGSSKASCQDADIILISSSDEEMESSDRASAPSRSSQFDMLDICKAIKESPVSFTRNRKSSEGFSHLEMSSSSEMSWLVPATPLYQTAGSKVSVLQTSCIPQSPQTSQRTPHATQSPPNSQEMSHAAQSPEISQKTSHTAHSTPNSPKMSNAAKSPPDSQKTPQSSQASRNFDLDVSCQSFVSQTQATSVSLPLLSPKSPRSPRSLQPSIQEKPETRPEAQSSVCSKTPSTPPASIASSTVFEVVDSEDEAPVAEPLANISNSSFQFDYDEPPIPMEEDLWYNLHETPRKLYSSPIPSTPLHLNETPTKPSNCKTNSTSPAKSTTPTSIEGSPQVFQRSCQSYLNSKLWEDEEPELPVVLPLTQRLMEVPEVQKELRTPVSIVRKRELVPKVPITPLPNYSDMDTPILKNELTKFGVRALPKKKMVLKLKEIFRYTHQVMSSDSEDDVPSSQPHQSKGKNIVPTLQRPTPDKQRPQNITKGPSSSHLGRKVVCTAQETDTGDDQPLNASQESTTSSVAASDASSLSQSSNTNEFEMAFADEDDDEPLAASQAASKDALTAEAVRRFIEARPDLHKRILLYQPLDLATLHAEIKQSGIKIAAGKLLDFLDSHCITFTTAAARKEKKSRRRMKAGKRY</sequence>
<comment type="subunit">
    <text evidence="15">Forms a heterodimer with SLX1A/GIYD1. Interacts with ERCC4/XPF; catalytic subunit of the ERCC4-ERCC1 endonuclease. Interacts with MUS81; catalytic subunit of the MUS81-EME1 endonuclease. Interacts with MSH2; component of the MSH2-MSH3 mismatch repair complex. Interacts with TERF2-TERF2IP. Interacts with PLK1 and SLX4IP.</text>
</comment>
<dbReference type="SUPFAM" id="SSF54695">
    <property type="entry name" value="POZ domain"/>
    <property type="match status" value="1"/>
</dbReference>
<organism evidence="19 20">
    <name type="scientific">Eleutherodactylus coqui</name>
    <name type="common">Puerto Rican coqui</name>
    <dbReference type="NCBI Taxonomy" id="57060"/>
    <lineage>
        <taxon>Eukaryota</taxon>
        <taxon>Metazoa</taxon>
        <taxon>Chordata</taxon>
        <taxon>Craniata</taxon>
        <taxon>Vertebrata</taxon>
        <taxon>Euteleostomi</taxon>
        <taxon>Amphibia</taxon>
        <taxon>Batrachia</taxon>
        <taxon>Anura</taxon>
        <taxon>Neobatrachia</taxon>
        <taxon>Hyloidea</taxon>
        <taxon>Eleutherodactylidae</taxon>
        <taxon>Eleutherodactylinae</taxon>
        <taxon>Eleutherodactylus</taxon>
        <taxon>Eleutherodactylus</taxon>
    </lineage>
</organism>
<proteinExistence type="inferred from homology"/>
<evidence type="ECO:0000256" key="8">
    <source>
        <dbReference type="ARBA" id="ARBA00022771"/>
    </source>
</evidence>
<feature type="compositionally biased region" description="Low complexity" evidence="17">
    <location>
        <begin position="823"/>
        <end position="846"/>
    </location>
</feature>
<evidence type="ECO:0000259" key="18">
    <source>
        <dbReference type="PROSITE" id="PS50097"/>
    </source>
</evidence>
<feature type="compositionally biased region" description="Low complexity" evidence="17">
    <location>
        <begin position="1129"/>
        <end position="1149"/>
    </location>
</feature>
<keyword evidence="20" id="KW-1185">Reference proteome</keyword>
<keyword evidence="3" id="KW-1017">Isopeptide bond</keyword>
<feature type="region of interest" description="Disordered" evidence="17">
    <location>
        <begin position="20"/>
        <end position="82"/>
    </location>
</feature>
<evidence type="ECO:0000256" key="14">
    <source>
        <dbReference type="ARBA" id="ARBA00029496"/>
    </source>
</evidence>
<dbReference type="GO" id="GO:0090656">
    <property type="term" value="P:t-circle formation"/>
    <property type="evidence" value="ECO:0007669"/>
    <property type="project" value="UniProtKB-ARBA"/>
</dbReference>
<evidence type="ECO:0000256" key="5">
    <source>
        <dbReference type="ARBA" id="ARBA00022723"/>
    </source>
</evidence>
<evidence type="ECO:0000256" key="17">
    <source>
        <dbReference type="SAM" id="MobiDB-lite"/>
    </source>
</evidence>
<feature type="compositionally biased region" description="Polar residues" evidence="17">
    <location>
        <begin position="22"/>
        <end position="34"/>
    </location>
</feature>
<feature type="compositionally biased region" description="Polar residues" evidence="17">
    <location>
        <begin position="912"/>
        <end position="947"/>
    </location>
</feature>
<dbReference type="PANTHER" id="PTHR21541">
    <property type="entry name" value="BTB POZ DOMAIN CONTAINING 12"/>
    <property type="match status" value="1"/>
</dbReference>
<gene>
    <name evidence="19" type="ORF">GDO78_002269</name>
</gene>
<dbReference type="GO" id="GO:0008270">
    <property type="term" value="F:zinc ion binding"/>
    <property type="evidence" value="ECO:0007669"/>
    <property type="project" value="UniProtKB-KW"/>
</dbReference>
<dbReference type="PROSITE" id="PS50097">
    <property type="entry name" value="BTB"/>
    <property type="match status" value="1"/>
</dbReference>
<comment type="subcellular location">
    <subcellularLocation>
        <location evidence="1">Nucleus</location>
    </subcellularLocation>
</comment>
<keyword evidence="12" id="KW-0234">DNA repair</keyword>
<feature type="compositionally biased region" description="Low complexity" evidence="17">
    <location>
        <begin position="1166"/>
        <end position="1177"/>
    </location>
</feature>
<evidence type="ECO:0000256" key="1">
    <source>
        <dbReference type="ARBA" id="ARBA00004123"/>
    </source>
</evidence>
<accession>A0A8J6EVI0</accession>
<keyword evidence="7" id="KW-0227">DNA damage</keyword>
<keyword evidence="8" id="KW-0863">Zinc-finger</keyword>
<protein>
    <recommendedName>
        <fullName evidence="14">Structure-specific endonuclease subunit SLX4</fullName>
    </recommendedName>
    <alternativeName>
        <fullName evidence="16">BTB/POZ domain-containing protein 12</fullName>
    </alternativeName>
</protein>
<dbReference type="InterPro" id="IPR000210">
    <property type="entry name" value="BTB/POZ_dom"/>
</dbReference>
<evidence type="ECO:0000256" key="7">
    <source>
        <dbReference type="ARBA" id="ARBA00022763"/>
    </source>
</evidence>
<feature type="region of interest" description="Disordered" evidence="17">
    <location>
        <begin position="748"/>
        <end position="978"/>
    </location>
</feature>
<feature type="region of interest" description="Disordered" evidence="17">
    <location>
        <begin position="266"/>
        <end position="300"/>
    </location>
</feature>
<keyword evidence="10" id="KW-0832">Ubl conjugation</keyword>
<keyword evidence="5" id="KW-0479">Metal-binding</keyword>
<evidence type="ECO:0000256" key="11">
    <source>
        <dbReference type="ARBA" id="ARBA00023172"/>
    </source>
</evidence>
<evidence type="ECO:0000256" key="6">
    <source>
        <dbReference type="ARBA" id="ARBA00022737"/>
    </source>
</evidence>
<keyword evidence="13" id="KW-0539">Nucleus</keyword>
<feature type="compositionally biased region" description="Basic and acidic residues" evidence="17">
    <location>
        <begin position="748"/>
        <end position="757"/>
    </location>
</feature>
<feature type="compositionally biased region" description="Basic residues" evidence="17">
    <location>
        <begin position="278"/>
        <end position="296"/>
    </location>
</feature>
<reference evidence="19" key="1">
    <citation type="thesis" date="2020" institute="ProQuest LLC" country="789 East Eisenhower Parkway, Ann Arbor, MI, USA">
        <title>Comparative Genomics and Chromosome Evolution.</title>
        <authorList>
            <person name="Mudd A.B."/>
        </authorList>
    </citation>
    <scope>NUCLEOTIDE SEQUENCE</scope>
    <source>
        <strain evidence="19">HN-11 Male</strain>
        <tissue evidence="19">Kidney and liver</tissue>
    </source>
</reference>
<feature type="region of interest" description="Disordered" evidence="17">
    <location>
        <begin position="453"/>
        <end position="480"/>
    </location>
</feature>
<evidence type="ECO:0000256" key="13">
    <source>
        <dbReference type="ARBA" id="ARBA00023242"/>
    </source>
</evidence>
<dbReference type="GO" id="GO:0006260">
    <property type="term" value="P:DNA replication"/>
    <property type="evidence" value="ECO:0007669"/>
    <property type="project" value="InterPro"/>
</dbReference>
<evidence type="ECO:0000256" key="9">
    <source>
        <dbReference type="ARBA" id="ARBA00022833"/>
    </source>
</evidence>
<feature type="region of interest" description="Disordered" evidence="17">
    <location>
        <begin position="1381"/>
        <end position="1470"/>
    </location>
</feature>
<keyword evidence="9" id="KW-0862">Zinc</keyword>
<feature type="compositionally biased region" description="Low complexity" evidence="17">
    <location>
        <begin position="1254"/>
        <end position="1268"/>
    </location>
</feature>
<evidence type="ECO:0000313" key="19">
    <source>
        <dbReference type="EMBL" id="KAG9476783.1"/>
    </source>
</evidence>
<evidence type="ECO:0000256" key="15">
    <source>
        <dbReference type="ARBA" id="ARBA00064578"/>
    </source>
</evidence>
<evidence type="ECO:0000256" key="3">
    <source>
        <dbReference type="ARBA" id="ARBA00022499"/>
    </source>
</evidence>
<dbReference type="CDD" id="cd18288">
    <property type="entry name" value="BTB_POZ_BTBD12_SLX4"/>
    <property type="match status" value="1"/>
</dbReference>
<dbReference type="OrthoDB" id="5576441at2759"/>
<dbReference type="Pfam" id="PF09494">
    <property type="entry name" value="Slx4"/>
    <property type="match status" value="1"/>
</dbReference>
<feature type="region of interest" description="Disordered" evidence="17">
    <location>
        <begin position="1041"/>
        <end position="1110"/>
    </location>
</feature>
<evidence type="ECO:0000256" key="16">
    <source>
        <dbReference type="ARBA" id="ARBA00076095"/>
    </source>
</evidence>
<feature type="compositionally biased region" description="Low complexity" evidence="17">
    <location>
        <begin position="1452"/>
        <end position="1470"/>
    </location>
</feature>
<feature type="region of interest" description="Disordered" evidence="17">
    <location>
        <begin position="1127"/>
        <end position="1177"/>
    </location>
</feature>
<dbReference type="EMBL" id="WNTK01000010">
    <property type="protein sequence ID" value="KAG9476783.1"/>
    <property type="molecule type" value="Genomic_DNA"/>
</dbReference>
<dbReference type="InterPro" id="IPR018574">
    <property type="entry name" value="Structure-sp_endonuc_su_Slx4"/>
</dbReference>
<dbReference type="GO" id="GO:0000712">
    <property type="term" value="P:resolution of meiotic recombination intermediates"/>
    <property type="evidence" value="ECO:0007669"/>
    <property type="project" value="TreeGrafter"/>
</dbReference>
<evidence type="ECO:0000256" key="12">
    <source>
        <dbReference type="ARBA" id="ARBA00023204"/>
    </source>
</evidence>
<keyword evidence="4" id="KW-0597">Phosphoprotein</keyword>
<feature type="region of interest" description="Disordered" evidence="17">
    <location>
        <begin position="316"/>
        <end position="361"/>
    </location>
</feature>
<dbReference type="GO" id="GO:0006281">
    <property type="term" value="P:DNA repair"/>
    <property type="evidence" value="ECO:0007669"/>
    <property type="project" value="UniProtKB-KW"/>
</dbReference>
<dbReference type="GO" id="GO:0033557">
    <property type="term" value="C:Slx1-Slx4 complex"/>
    <property type="evidence" value="ECO:0007669"/>
    <property type="project" value="InterPro"/>
</dbReference>